<reference evidence="1 2" key="1">
    <citation type="journal article" date="2018" name="J. Allergy Clin. Immunol.">
        <title>High-quality assembly of Dermatophagoides pteronyssinus genome and transcriptome reveals a wide range of novel allergens.</title>
        <authorList>
            <person name="Liu X.Y."/>
            <person name="Yang K.Y."/>
            <person name="Wang M.Q."/>
            <person name="Kwok J.S."/>
            <person name="Zeng X."/>
            <person name="Yang Z."/>
            <person name="Xiao X.J."/>
            <person name="Lau C.P."/>
            <person name="Li Y."/>
            <person name="Huang Z.M."/>
            <person name="Ba J.G."/>
            <person name="Yim A.K."/>
            <person name="Ouyang C.Y."/>
            <person name="Ngai S.M."/>
            <person name="Chan T.F."/>
            <person name="Leung E.L."/>
            <person name="Liu L."/>
            <person name="Liu Z.G."/>
            <person name="Tsui S.K."/>
        </authorList>
    </citation>
    <scope>NUCLEOTIDE SEQUENCE [LARGE SCALE GENOMIC DNA]</scope>
    <source>
        <strain evidence="1">Derp</strain>
    </source>
</reference>
<reference evidence="1 2" key="2">
    <citation type="journal article" date="2022" name="Mol. Biol. Evol.">
        <title>Comparative Genomics Reveals Insights into the Divergent Evolution of Astigmatic Mites and Household Pest Adaptations.</title>
        <authorList>
            <person name="Xiong Q."/>
            <person name="Wan A.T."/>
            <person name="Liu X."/>
            <person name="Fung C.S."/>
            <person name="Xiao X."/>
            <person name="Malainual N."/>
            <person name="Hou J."/>
            <person name="Wang L."/>
            <person name="Wang M."/>
            <person name="Yang K.Y."/>
            <person name="Cui Y."/>
            <person name="Leung E.L."/>
            <person name="Nong W."/>
            <person name="Shin S.K."/>
            <person name="Au S.W."/>
            <person name="Jeong K.Y."/>
            <person name="Chew F.T."/>
            <person name="Hui J.H."/>
            <person name="Leung T.F."/>
            <person name="Tungtrongchitr A."/>
            <person name="Zhong N."/>
            <person name="Liu Z."/>
            <person name="Tsui S.K."/>
        </authorList>
    </citation>
    <scope>NUCLEOTIDE SEQUENCE [LARGE SCALE GENOMIC DNA]</scope>
    <source>
        <strain evidence="1">Derp</strain>
    </source>
</reference>
<accession>A0ABQ8JCD1</accession>
<comment type="caution">
    <text evidence="1">The sequence shown here is derived from an EMBL/GenBank/DDBJ whole genome shotgun (WGS) entry which is preliminary data.</text>
</comment>
<dbReference type="Proteomes" id="UP000887458">
    <property type="component" value="Unassembled WGS sequence"/>
</dbReference>
<organism evidence="1 2">
    <name type="scientific">Dermatophagoides pteronyssinus</name>
    <name type="common">European house dust mite</name>
    <dbReference type="NCBI Taxonomy" id="6956"/>
    <lineage>
        <taxon>Eukaryota</taxon>
        <taxon>Metazoa</taxon>
        <taxon>Ecdysozoa</taxon>
        <taxon>Arthropoda</taxon>
        <taxon>Chelicerata</taxon>
        <taxon>Arachnida</taxon>
        <taxon>Acari</taxon>
        <taxon>Acariformes</taxon>
        <taxon>Sarcoptiformes</taxon>
        <taxon>Astigmata</taxon>
        <taxon>Psoroptidia</taxon>
        <taxon>Analgoidea</taxon>
        <taxon>Pyroglyphidae</taxon>
        <taxon>Dermatophagoidinae</taxon>
        <taxon>Dermatophagoides</taxon>
    </lineage>
</organism>
<evidence type="ECO:0000313" key="2">
    <source>
        <dbReference type="Proteomes" id="UP000887458"/>
    </source>
</evidence>
<sequence length="65" mass="7626">MLHAILPKNTYKSIKFSLIRFISISISTINNFEEQEKTLPNGILLRNIYYLRRPPPPKITTPKQK</sequence>
<name>A0ABQ8JCD1_DERPT</name>
<keyword evidence="2" id="KW-1185">Reference proteome</keyword>
<evidence type="ECO:0000313" key="1">
    <source>
        <dbReference type="EMBL" id="KAH9420093.1"/>
    </source>
</evidence>
<dbReference type="EMBL" id="NJHN03000054">
    <property type="protein sequence ID" value="KAH9420093.1"/>
    <property type="molecule type" value="Genomic_DNA"/>
</dbReference>
<gene>
    <name evidence="1" type="ORF">DERP_001928</name>
</gene>
<protein>
    <submittedName>
        <fullName evidence="1">Uncharacterized protein</fullName>
    </submittedName>
</protein>
<proteinExistence type="predicted"/>